<comment type="caution">
    <text evidence="2">The sequence shown here is derived from an EMBL/GenBank/DDBJ whole genome shotgun (WGS) entry which is preliminary data.</text>
</comment>
<dbReference type="InterPro" id="IPR029058">
    <property type="entry name" value="AB_hydrolase_fold"/>
</dbReference>
<organism evidence="2 3">
    <name type="scientific">Collybia nuda</name>
    <dbReference type="NCBI Taxonomy" id="64659"/>
    <lineage>
        <taxon>Eukaryota</taxon>
        <taxon>Fungi</taxon>
        <taxon>Dikarya</taxon>
        <taxon>Basidiomycota</taxon>
        <taxon>Agaricomycotina</taxon>
        <taxon>Agaricomycetes</taxon>
        <taxon>Agaricomycetidae</taxon>
        <taxon>Agaricales</taxon>
        <taxon>Tricholomatineae</taxon>
        <taxon>Clitocybaceae</taxon>
        <taxon>Collybia</taxon>
    </lineage>
</organism>
<dbReference type="EMBL" id="MU150275">
    <property type="protein sequence ID" value="KAF9462115.1"/>
    <property type="molecule type" value="Genomic_DNA"/>
</dbReference>
<keyword evidence="2" id="KW-0378">Hydrolase</keyword>
<dbReference type="SUPFAM" id="SSF53474">
    <property type="entry name" value="alpha/beta-Hydrolases"/>
    <property type="match status" value="1"/>
</dbReference>
<evidence type="ECO:0000313" key="3">
    <source>
        <dbReference type="Proteomes" id="UP000807353"/>
    </source>
</evidence>
<keyword evidence="3" id="KW-1185">Reference proteome</keyword>
<reference evidence="2" key="1">
    <citation type="submission" date="2020-11" db="EMBL/GenBank/DDBJ databases">
        <authorList>
            <consortium name="DOE Joint Genome Institute"/>
            <person name="Ahrendt S."/>
            <person name="Riley R."/>
            <person name="Andreopoulos W."/>
            <person name="Labutti K."/>
            <person name="Pangilinan J."/>
            <person name="Ruiz-Duenas F.J."/>
            <person name="Barrasa J.M."/>
            <person name="Sanchez-Garcia M."/>
            <person name="Camarero S."/>
            <person name="Miyauchi S."/>
            <person name="Serrano A."/>
            <person name="Linde D."/>
            <person name="Babiker R."/>
            <person name="Drula E."/>
            <person name="Ayuso-Fernandez I."/>
            <person name="Pacheco R."/>
            <person name="Padilla G."/>
            <person name="Ferreira P."/>
            <person name="Barriuso J."/>
            <person name="Kellner H."/>
            <person name="Castanera R."/>
            <person name="Alfaro M."/>
            <person name="Ramirez L."/>
            <person name="Pisabarro A.G."/>
            <person name="Kuo A."/>
            <person name="Tritt A."/>
            <person name="Lipzen A."/>
            <person name="He G."/>
            <person name="Yan M."/>
            <person name="Ng V."/>
            <person name="Cullen D."/>
            <person name="Martin F."/>
            <person name="Rosso M.-N."/>
            <person name="Henrissat B."/>
            <person name="Hibbett D."/>
            <person name="Martinez A.T."/>
            <person name="Grigoriev I.V."/>
        </authorList>
    </citation>
    <scope>NUCLEOTIDE SEQUENCE</scope>
    <source>
        <strain evidence="2">CBS 247.69</strain>
    </source>
</reference>
<dbReference type="Gene3D" id="3.40.50.1820">
    <property type="entry name" value="alpha/beta hydrolase"/>
    <property type="match status" value="1"/>
</dbReference>
<dbReference type="PANTHER" id="PTHR43329">
    <property type="entry name" value="EPOXIDE HYDROLASE"/>
    <property type="match status" value="1"/>
</dbReference>
<protein>
    <submittedName>
        <fullName evidence="2">Alpha/Beta hydrolase protein</fullName>
    </submittedName>
</protein>
<dbReference type="Pfam" id="PF00561">
    <property type="entry name" value="Abhydrolase_1"/>
    <property type="match status" value="1"/>
</dbReference>
<accession>A0A9P6CHB5</accession>
<evidence type="ECO:0000259" key="1">
    <source>
        <dbReference type="Pfam" id="PF00561"/>
    </source>
</evidence>
<dbReference type="AlphaFoldDB" id="A0A9P6CHB5"/>
<dbReference type="Proteomes" id="UP000807353">
    <property type="component" value="Unassembled WGS sequence"/>
</dbReference>
<sequence>MDTSCFKTVTTSRGFHYHYYHTPAEDLSLPILLFLHGFPATSRIWWRQVEFFRIHGFRLLVPDQLGFGKSSKPTDPEAYKPSLICSDIVEIMDAEGIDKAVAVGHGFGSNVVSRLANLYRSRFLGYAFLAVPYTPPSPVTDMQQTVISTRRGCGYEVCGHMLFFAESYSAKIVDSHMESFYGAMFPDDPKMWVSHVAPTGALQAWLEADKKTPPLACLTESDKEVWHDAFTVGGFEAPLAWHKAFVSGVNSTDDKSIPLDNYTIGQPVFFGAARFDYISHAVLGIAATNRHCKDASLREFNAGHWLILSNHTDVNRALLSWVMDIVVQ</sequence>
<feature type="domain" description="AB hydrolase-1" evidence="1">
    <location>
        <begin position="30"/>
        <end position="143"/>
    </location>
</feature>
<dbReference type="InterPro" id="IPR000073">
    <property type="entry name" value="AB_hydrolase_1"/>
</dbReference>
<dbReference type="GO" id="GO:0016787">
    <property type="term" value="F:hydrolase activity"/>
    <property type="evidence" value="ECO:0007669"/>
    <property type="project" value="UniProtKB-KW"/>
</dbReference>
<evidence type="ECO:0000313" key="2">
    <source>
        <dbReference type="EMBL" id="KAF9462115.1"/>
    </source>
</evidence>
<gene>
    <name evidence="2" type="ORF">BDZ94DRAFT_1166399</name>
</gene>
<proteinExistence type="predicted"/>
<name>A0A9P6CHB5_9AGAR</name>
<dbReference type="OrthoDB" id="408373at2759"/>